<evidence type="ECO:0000256" key="2">
    <source>
        <dbReference type="ARBA" id="ARBA00023004"/>
    </source>
</evidence>
<dbReference type="InterPro" id="IPR026992">
    <property type="entry name" value="DIOX_N"/>
</dbReference>
<evidence type="ECO:0000313" key="6">
    <source>
        <dbReference type="Proteomes" id="UP000295252"/>
    </source>
</evidence>
<dbReference type="InterPro" id="IPR050231">
    <property type="entry name" value="Iron_ascorbate_oxido_reductase"/>
</dbReference>
<dbReference type="InterPro" id="IPR005123">
    <property type="entry name" value="Oxoglu/Fe-dep_dioxygenase_dom"/>
</dbReference>
<evidence type="ECO:0000313" key="5">
    <source>
        <dbReference type="EMBL" id="CDP11140.1"/>
    </source>
</evidence>
<dbReference type="Gramene" id="CDP11140">
    <property type="protein sequence ID" value="CDP11140"/>
    <property type="gene ID" value="GSCOC_T00033195001"/>
</dbReference>
<dbReference type="Proteomes" id="UP000295252">
    <property type="component" value="Chromosome V"/>
</dbReference>
<dbReference type="Gene3D" id="2.60.120.330">
    <property type="entry name" value="B-lactam Antibiotic, Isopenicillin N Synthase, Chain"/>
    <property type="match status" value="1"/>
</dbReference>
<protein>
    <recommendedName>
        <fullName evidence="4">Fe2OG dioxygenase domain-containing protein</fullName>
    </recommendedName>
</protein>
<evidence type="ECO:0000259" key="4">
    <source>
        <dbReference type="PROSITE" id="PS51471"/>
    </source>
</evidence>
<dbReference type="PANTHER" id="PTHR47990">
    <property type="entry name" value="2-OXOGLUTARATE (2OG) AND FE(II)-DEPENDENT OXYGENASE SUPERFAMILY PROTEIN-RELATED"/>
    <property type="match status" value="1"/>
</dbReference>
<sequence>MDSQLAPSNLPLIDFSNGNLRPGTNIWISTSKQVKNALKNHGIFLATYDKISSEIKNSFHLALEEYHDLPKEQKGQFTPDKPYLGYLADQHATCELTAIGDPTSMEAIEGFTNLFFSSAKKDYVSAIMQSYSKQVAELHEVIIRMACECYGVVEYYESLRESLAYICRVNKYRAAKLDEKNVGLAPHTDLSFMTIVHQNQVNGLEVMSNDGSWIPVDIPPSAFTVFAGDALMAWSNGRIRSVLHRVTISSELPRYSIGLFCYKKGMLEAPEQLVDEHHPLLFKPFDNLELVSLVYTERVVVVEDKLKVLLALKESICPS</sequence>
<keyword evidence="6" id="KW-1185">Reference proteome</keyword>
<accession>A0A068URI2</accession>
<dbReference type="AlphaFoldDB" id="A0A068URI2"/>
<dbReference type="GO" id="GO:0016706">
    <property type="term" value="F:2-oxoglutarate-dependent dioxygenase activity"/>
    <property type="evidence" value="ECO:0007669"/>
    <property type="project" value="UniProtKB-ARBA"/>
</dbReference>
<keyword evidence="1 3" id="KW-0479">Metal-binding</keyword>
<dbReference type="SUPFAM" id="SSF51197">
    <property type="entry name" value="Clavaminate synthase-like"/>
    <property type="match status" value="1"/>
</dbReference>
<dbReference type="InterPro" id="IPR044861">
    <property type="entry name" value="IPNS-like_FE2OG_OXY"/>
</dbReference>
<dbReference type="STRING" id="49390.A0A068URI2"/>
<dbReference type="PhylomeDB" id="A0A068URI2"/>
<organism evidence="5 6">
    <name type="scientific">Coffea canephora</name>
    <name type="common">Robusta coffee</name>
    <dbReference type="NCBI Taxonomy" id="49390"/>
    <lineage>
        <taxon>Eukaryota</taxon>
        <taxon>Viridiplantae</taxon>
        <taxon>Streptophyta</taxon>
        <taxon>Embryophyta</taxon>
        <taxon>Tracheophyta</taxon>
        <taxon>Spermatophyta</taxon>
        <taxon>Magnoliopsida</taxon>
        <taxon>eudicotyledons</taxon>
        <taxon>Gunneridae</taxon>
        <taxon>Pentapetalae</taxon>
        <taxon>asterids</taxon>
        <taxon>lamiids</taxon>
        <taxon>Gentianales</taxon>
        <taxon>Rubiaceae</taxon>
        <taxon>Ixoroideae</taxon>
        <taxon>Gardenieae complex</taxon>
        <taxon>Bertiereae - Coffeeae clade</taxon>
        <taxon>Coffeeae</taxon>
        <taxon>Coffea</taxon>
    </lineage>
</organism>
<reference evidence="6" key="1">
    <citation type="journal article" date="2014" name="Science">
        <title>The coffee genome provides insight into the convergent evolution of caffeine biosynthesis.</title>
        <authorList>
            <person name="Denoeud F."/>
            <person name="Carretero-Paulet L."/>
            <person name="Dereeper A."/>
            <person name="Droc G."/>
            <person name="Guyot R."/>
            <person name="Pietrella M."/>
            <person name="Zheng C."/>
            <person name="Alberti A."/>
            <person name="Anthony F."/>
            <person name="Aprea G."/>
            <person name="Aury J.M."/>
            <person name="Bento P."/>
            <person name="Bernard M."/>
            <person name="Bocs S."/>
            <person name="Campa C."/>
            <person name="Cenci A."/>
            <person name="Combes M.C."/>
            <person name="Crouzillat D."/>
            <person name="Da Silva C."/>
            <person name="Daddiego L."/>
            <person name="De Bellis F."/>
            <person name="Dussert S."/>
            <person name="Garsmeur O."/>
            <person name="Gayraud T."/>
            <person name="Guignon V."/>
            <person name="Jahn K."/>
            <person name="Jamilloux V."/>
            <person name="Joet T."/>
            <person name="Labadie K."/>
            <person name="Lan T."/>
            <person name="Leclercq J."/>
            <person name="Lepelley M."/>
            <person name="Leroy T."/>
            <person name="Li L.T."/>
            <person name="Librado P."/>
            <person name="Lopez L."/>
            <person name="Munoz A."/>
            <person name="Noel B."/>
            <person name="Pallavicini A."/>
            <person name="Perrotta G."/>
            <person name="Poncet V."/>
            <person name="Pot D."/>
            <person name="Priyono X."/>
            <person name="Rigoreau M."/>
            <person name="Rouard M."/>
            <person name="Rozas J."/>
            <person name="Tranchant-Dubreuil C."/>
            <person name="VanBuren R."/>
            <person name="Zhang Q."/>
            <person name="Andrade A.C."/>
            <person name="Argout X."/>
            <person name="Bertrand B."/>
            <person name="de Kochko A."/>
            <person name="Graziosi G."/>
            <person name="Henry R.J."/>
            <person name="Jayarama X."/>
            <person name="Ming R."/>
            <person name="Nagai C."/>
            <person name="Rounsley S."/>
            <person name="Sankoff D."/>
            <person name="Giuliano G."/>
            <person name="Albert V.A."/>
            <person name="Wincker P."/>
            <person name="Lashermes P."/>
        </authorList>
    </citation>
    <scope>NUCLEOTIDE SEQUENCE [LARGE SCALE GENOMIC DNA]</scope>
    <source>
        <strain evidence="6">cv. DH200-94</strain>
    </source>
</reference>
<dbReference type="PROSITE" id="PS51471">
    <property type="entry name" value="FE2OG_OXY"/>
    <property type="match status" value="1"/>
</dbReference>
<keyword evidence="3" id="KW-0560">Oxidoreductase</keyword>
<evidence type="ECO:0000256" key="1">
    <source>
        <dbReference type="ARBA" id="ARBA00022723"/>
    </source>
</evidence>
<name>A0A068URI2_COFCA</name>
<dbReference type="Pfam" id="PF14226">
    <property type="entry name" value="DIOX_N"/>
    <property type="match status" value="1"/>
</dbReference>
<keyword evidence="2 3" id="KW-0408">Iron</keyword>
<proteinExistence type="inferred from homology"/>
<dbReference type="GO" id="GO:0046872">
    <property type="term" value="F:metal ion binding"/>
    <property type="evidence" value="ECO:0007669"/>
    <property type="project" value="UniProtKB-KW"/>
</dbReference>
<dbReference type="EMBL" id="HG739136">
    <property type="protein sequence ID" value="CDP11140.1"/>
    <property type="molecule type" value="Genomic_DNA"/>
</dbReference>
<dbReference type="InterPro" id="IPR027443">
    <property type="entry name" value="IPNS-like_sf"/>
</dbReference>
<dbReference type="GO" id="GO:0009805">
    <property type="term" value="P:coumarin biosynthetic process"/>
    <property type="evidence" value="ECO:0007669"/>
    <property type="project" value="UniProtKB-ARBA"/>
</dbReference>
<comment type="similarity">
    <text evidence="3">Belongs to the iron/ascorbate-dependent oxidoreductase family.</text>
</comment>
<gene>
    <name evidence="5" type="ORF">GSCOC_T00033195001</name>
</gene>
<dbReference type="GO" id="GO:0002238">
    <property type="term" value="P:response to molecule of fungal origin"/>
    <property type="evidence" value="ECO:0007669"/>
    <property type="project" value="UniProtKB-ARBA"/>
</dbReference>
<evidence type="ECO:0000256" key="3">
    <source>
        <dbReference type="RuleBase" id="RU003682"/>
    </source>
</evidence>
<dbReference type="Pfam" id="PF03171">
    <property type="entry name" value="2OG-FeII_Oxy"/>
    <property type="match status" value="1"/>
</dbReference>
<feature type="domain" description="Fe2OG dioxygenase" evidence="4">
    <location>
        <begin position="163"/>
        <end position="263"/>
    </location>
</feature>
<dbReference type="InParanoid" id="A0A068URI2"/>